<dbReference type="PANTHER" id="PTHR30146">
    <property type="entry name" value="LACI-RELATED TRANSCRIPTIONAL REPRESSOR"/>
    <property type="match status" value="1"/>
</dbReference>
<dbReference type="InterPro" id="IPR028082">
    <property type="entry name" value="Peripla_BP_I"/>
</dbReference>
<keyword evidence="2" id="KW-0238">DNA-binding</keyword>
<dbReference type="Gene3D" id="3.40.50.2300">
    <property type="match status" value="2"/>
</dbReference>
<dbReference type="InterPro" id="IPR000843">
    <property type="entry name" value="HTH_LacI"/>
</dbReference>
<dbReference type="SUPFAM" id="SSF47413">
    <property type="entry name" value="lambda repressor-like DNA-binding domains"/>
    <property type="match status" value="1"/>
</dbReference>
<gene>
    <name evidence="6" type="ORF">SAMN06269173_12211</name>
</gene>
<reference evidence="7" key="1">
    <citation type="submission" date="2017-06" db="EMBL/GenBank/DDBJ databases">
        <authorList>
            <person name="Varghese N."/>
            <person name="Submissions S."/>
        </authorList>
    </citation>
    <scope>NUCLEOTIDE SEQUENCE [LARGE SCALE GENOMIC DNA]</scope>
    <source>
        <strain evidence="7">DSM 28041</strain>
    </source>
</reference>
<organism evidence="6 7">
    <name type="scientific">Hymenobacter mucosus</name>
    <dbReference type="NCBI Taxonomy" id="1411120"/>
    <lineage>
        <taxon>Bacteria</taxon>
        <taxon>Pseudomonadati</taxon>
        <taxon>Bacteroidota</taxon>
        <taxon>Cytophagia</taxon>
        <taxon>Cytophagales</taxon>
        <taxon>Hymenobacteraceae</taxon>
        <taxon>Hymenobacter</taxon>
    </lineage>
</organism>
<evidence type="ECO:0000256" key="1">
    <source>
        <dbReference type="ARBA" id="ARBA00023015"/>
    </source>
</evidence>
<evidence type="ECO:0000313" key="7">
    <source>
        <dbReference type="Proteomes" id="UP000198310"/>
    </source>
</evidence>
<dbReference type="CDD" id="cd01392">
    <property type="entry name" value="HTH_LacI"/>
    <property type="match status" value="1"/>
</dbReference>
<keyword evidence="3" id="KW-0804">Transcription</keyword>
<dbReference type="PANTHER" id="PTHR30146:SF109">
    <property type="entry name" value="HTH-TYPE TRANSCRIPTIONAL REGULATOR GALS"/>
    <property type="match status" value="1"/>
</dbReference>
<feature type="domain" description="HTH lacI-type" evidence="5">
    <location>
        <begin position="2"/>
        <end position="56"/>
    </location>
</feature>
<dbReference type="InterPro" id="IPR010982">
    <property type="entry name" value="Lambda_DNA-bd_dom_sf"/>
</dbReference>
<evidence type="ECO:0000256" key="3">
    <source>
        <dbReference type="ARBA" id="ARBA00023163"/>
    </source>
</evidence>
<dbReference type="Gene3D" id="1.10.260.40">
    <property type="entry name" value="lambda repressor-like DNA-binding domains"/>
    <property type="match status" value="1"/>
</dbReference>
<name>A0A239BDP4_9BACT</name>
<keyword evidence="7" id="KW-1185">Reference proteome</keyword>
<dbReference type="SUPFAM" id="SSF53822">
    <property type="entry name" value="Periplasmic binding protein-like I"/>
    <property type="match status" value="1"/>
</dbReference>
<dbReference type="CDD" id="cd06267">
    <property type="entry name" value="PBP1_LacI_sugar_binding-like"/>
    <property type="match status" value="1"/>
</dbReference>
<proteinExistence type="predicted"/>
<dbReference type="Proteomes" id="UP000198310">
    <property type="component" value="Unassembled WGS sequence"/>
</dbReference>
<dbReference type="SMART" id="SM00354">
    <property type="entry name" value="HTH_LACI"/>
    <property type="match status" value="1"/>
</dbReference>
<dbReference type="RefSeq" id="WP_089334462.1">
    <property type="nucleotide sequence ID" value="NZ_FZNS01000022.1"/>
</dbReference>
<sequence>MVTIKDLAQQLNLSSATVSRALSGKSTVNKATYKRVRALATKLGYQPNVLAVGLRKGHTNTLGVIMPHLNSNFFSHVVTGIEDTASRAGYRVLICQSNDDAERERQNLDMLLRAQVDGVLLSLARTTIRAHQFDNIRLRNLPLVFFDRYLEGDNGNAVIIDDRAGGYYATRHLLEQGYRRIAHVAGPQHISVYKNRRLGYEDALREYGLPILPALLVTCDLRLQDGVLAAHQLLAQPPRPDAIFSASDFAALGIMQVMKEEGIQLPQDMGLVGFSNELFSQFTEPALTTIDQHGEAMGRQATKLLLHLLRETPLSTATQHIILPPTLLVRGSSTRRQQGPADQEPVKECVSNVA</sequence>
<dbReference type="InterPro" id="IPR001761">
    <property type="entry name" value="Peripla_BP/Lac1_sug-bd_dom"/>
</dbReference>
<feature type="region of interest" description="Disordered" evidence="4">
    <location>
        <begin position="332"/>
        <end position="354"/>
    </location>
</feature>
<dbReference type="EMBL" id="FZNS01000022">
    <property type="protein sequence ID" value="SNS06125.1"/>
    <property type="molecule type" value="Genomic_DNA"/>
</dbReference>
<keyword evidence="1" id="KW-0805">Transcription regulation</keyword>
<protein>
    <submittedName>
        <fullName evidence="6">Transcriptional regulator, LacI family</fullName>
    </submittedName>
</protein>
<evidence type="ECO:0000259" key="5">
    <source>
        <dbReference type="PROSITE" id="PS50932"/>
    </source>
</evidence>
<evidence type="ECO:0000256" key="4">
    <source>
        <dbReference type="SAM" id="MobiDB-lite"/>
    </source>
</evidence>
<evidence type="ECO:0000313" key="6">
    <source>
        <dbReference type="EMBL" id="SNS06125.1"/>
    </source>
</evidence>
<dbReference type="Pfam" id="PF00356">
    <property type="entry name" value="LacI"/>
    <property type="match status" value="1"/>
</dbReference>
<dbReference type="Pfam" id="PF00532">
    <property type="entry name" value="Peripla_BP_1"/>
    <property type="match status" value="1"/>
</dbReference>
<accession>A0A239BDP4</accession>
<dbReference type="PROSITE" id="PS50932">
    <property type="entry name" value="HTH_LACI_2"/>
    <property type="match status" value="1"/>
</dbReference>
<dbReference type="GO" id="GO:0000976">
    <property type="term" value="F:transcription cis-regulatory region binding"/>
    <property type="evidence" value="ECO:0007669"/>
    <property type="project" value="TreeGrafter"/>
</dbReference>
<dbReference type="GO" id="GO:0003700">
    <property type="term" value="F:DNA-binding transcription factor activity"/>
    <property type="evidence" value="ECO:0007669"/>
    <property type="project" value="TreeGrafter"/>
</dbReference>
<evidence type="ECO:0000256" key="2">
    <source>
        <dbReference type="ARBA" id="ARBA00023125"/>
    </source>
</evidence>
<dbReference type="AlphaFoldDB" id="A0A239BDP4"/>